<dbReference type="GO" id="GO:0005546">
    <property type="term" value="F:phosphatidylinositol-4,5-bisphosphate binding"/>
    <property type="evidence" value="ECO:0007669"/>
    <property type="project" value="InterPro"/>
</dbReference>
<dbReference type="GeneID" id="6083668"/>
<keyword evidence="2 4" id="KW-0813">Transport</keyword>
<dbReference type="Gene3D" id="1.20.1280.170">
    <property type="entry name" value="Exocyst complex component Exo70"/>
    <property type="match status" value="1"/>
</dbReference>
<dbReference type="FunCoup" id="B0DVR7">
    <property type="interactions" value="21"/>
</dbReference>
<evidence type="ECO:0000259" key="5">
    <source>
        <dbReference type="Pfam" id="PF03081"/>
    </source>
</evidence>
<dbReference type="Pfam" id="PF03081">
    <property type="entry name" value="Exo70_C"/>
    <property type="match status" value="1"/>
</dbReference>
<gene>
    <name evidence="6" type="ORF">LACBIDRAFT_312228</name>
</gene>
<dbReference type="AlphaFoldDB" id="B0DVR7"/>
<proteinExistence type="inferred from homology"/>
<dbReference type="HOGENOM" id="CLU_713840_0_0_1"/>
<comment type="similarity">
    <text evidence="1 4">Belongs to the EXO70 family.</text>
</comment>
<comment type="subcellular location">
    <subcellularLocation>
        <location evidence="4">Bud</location>
    </subcellularLocation>
    <subcellularLocation>
        <location evidence="4">Bud neck</location>
    </subcellularLocation>
</comment>
<dbReference type="InParanoid" id="B0DVR7"/>
<feature type="domain" description="Exocyst complex subunit Exo70 C-terminal" evidence="5">
    <location>
        <begin position="102"/>
        <end position="382"/>
    </location>
</feature>
<dbReference type="PANTHER" id="PTHR12542:SF41">
    <property type="entry name" value="EXOCYST COMPLEX COMPONENT 7"/>
    <property type="match status" value="1"/>
</dbReference>
<evidence type="ECO:0000313" key="7">
    <source>
        <dbReference type="Proteomes" id="UP000001194"/>
    </source>
</evidence>
<accession>B0DVR7</accession>
<keyword evidence="3 4" id="KW-0268">Exocytosis</keyword>
<sequence>MDDETAEIELLQQNLNKTKQISKRMITILDSFDTRIAKLEKSILPLYTAAQILNRRRSNIDETLAKINDVAIHHEDLAAEEPSTGANRGLQGYFGTSECEYLLSRRDTATDKNELKDAIQTLRALCLRSFPEFLADIKLGATSRGSDTSTKLTGFTLSTVRYITKVPEVRSAVSSALLALGDGNWKMGEGIQVGQAREGDESAILEHFIGDVIITSLTSLTAISRTSRRPAFGSIFLLNNVSYLREHLLIQPTNPSISNLLPQSAVDALNSNFRTAKAGYFDSNFSPLMQALADDPRDKSSKGAAKEKFTRFFDLLDEVVERHRLAKVLEDEPAGRETLGEEVIRLVVPALQRFTQRQKDKDFSKNPQKYIKRSAEEVEQQLYALFH</sequence>
<dbReference type="RefSeq" id="XP_001888009.1">
    <property type="nucleotide sequence ID" value="XM_001887974.1"/>
</dbReference>
<evidence type="ECO:0000313" key="6">
    <source>
        <dbReference type="EMBL" id="EDR01302.1"/>
    </source>
</evidence>
<evidence type="ECO:0000256" key="2">
    <source>
        <dbReference type="ARBA" id="ARBA00022448"/>
    </source>
</evidence>
<name>B0DVR7_LACBS</name>
<protein>
    <recommendedName>
        <fullName evidence="4">Exocyst complex protein EXO70</fullName>
    </recommendedName>
</protein>
<dbReference type="SUPFAM" id="SSF74788">
    <property type="entry name" value="Cullin repeat-like"/>
    <property type="match status" value="1"/>
</dbReference>
<dbReference type="PANTHER" id="PTHR12542">
    <property type="entry name" value="EXOCYST COMPLEX PROTEIN EXO70"/>
    <property type="match status" value="1"/>
</dbReference>
<dbReference type="GO" id="GO:0000145">
    <property type="term" value="C:exocyst"/>
    <property type="evidence" value="ECO:0007669"/>
    <property type="project" value="InterPro"/>
</dbReference>
<dbReference type="KEGG" id="lbc:LACBIDRAFT_312228"/>
<dbReference type="OrthoDB" id="1922221at2759"/>
<organism evidence="7">
    <name type="scientific">Laccaria bicolor (strain S238N-H82 / ATCC MYA-4686)</name>
    <name type="common">Bicoloured deceiver</name>
    <name type="synonym">Laccaria laccata var. bicolor</name>
    <dbReference type="NCBI Taxonomy" id="486041"/>
    <lineage>
        <taxon>Eukaryota</taxon>
        <taxon>Fungi</taxon>
        <taxon>Dikarya</taxon>
        <taxon>Basidiomycota</taxon>
        <taxon>Agaricomycotina</taxon>
        <taxon>Agaricomycetes</taxon>
        <taxon>Agaricomycetidae</taxon>
        <taxon>Agaricales</taxon>
        <taxon>Agaricineae</taxon>
        <taxon>Hydnangiaceae</taxon>
        <taxon>Laccaria</taxon>
    </lineage>
</organism>
<comment type="function">
    <text evidence="4">Involved in the secretory pathway as part of the exocyst complex which tethers secretory vesicles to the sites of exocytosis. Also plays a role in the assembly of the exocyst.</text>
</comment>
<dbReference type="InterPro" id="IPR016159">
    <property type="entry name" value="Cullin_repeat-like_dom_sf"/>
</dbReference>
<dbReference type="GO" id="GO:0015031">
    <property type="term" value="P:protein transport"/>
    <property type="evidence" value="ECO:0007669"/>
    <property type="project" value="UniProtKB-KW"/>
</dbReference>
<evidence type="ECO:0000256" key="3">
    <source>
        <dbReference type="ARBA" id="ARBA00022483"/>
    </source>
</evidence>
<dbReference type="InterPro" id="IPR004140">
    <property type="entry name" value="Exo70"/>
</dbReference>
<dbReference type="GO" id="GO:0006887">
    <property type="term" value="P:exocytosis"/>
    <property type="evidence" value="ECO:0007669"/>
    <property type="project" value="UniProtKB-KW"/>
</dbReference>
<dbReference type="Proteomes" id="UP000001194">
    <property type="component" value="Unassembled WGS sequence"/>
</dbReference>
<dbReference type="InterPro" id="IPR046364">
    <property type="entry name" value="Exo70_C"/>
</dbReference>
<dbReference type="EMBL" id="DS547140">
    <property type="protein sequence ID" value="EDR01302.1"/>
    <property type="molecule type" value="Genomic_DNA"/>
</dbReference>
<reference evidence="6 7" key="1">
    <citation type="journal article" date="2008" name="Nature">
        <title>The genome of Laccaria bicolor provides insights into mycorrhizal symbiosis.</title>
        <authorList>
            <person name="Martin F."/>
            <person name="Aerts A."/>
            <person name="Ahren D."/>
            <person name="Brun A."/>
            <person name="Danchin E.G.J."/>
            <person name="Duchaussoy F."/>
            <person name="Gibon J."/>
            <person name="Kohler A."/>
            <person name="Lindquist E."/>
            <person name="Pereda V."/>
            <person name="Salamov A."/>
            <person name="Shapiro H.J."/>
            <person name="Wuyts J."/>
            <person name="Blaudez D."/>
            <person name="Buee M."/>
            <person name="Brokstein P."/>
            <person name="Canbaeck B."/>
            <person name="Cohen D."/>
            <person name="Courty P.E."/>
            <person name="Coutinho P.M."/>
            <person name="Delaruelle C."/>
            <person name="Detter J.C."/>
            <person name="Deveau A."/>
            <person name="DiFazio S."/>
            <person name="Duplessis S."/>
            <person name="Fraissinet-Tachet L."/>
            <person name="Lucic E."/>
            <person name="Frey-Klett P."/>
            <person name="Fourrey C."/>
            <person name="Feussner I."/>
            <person name="Gay G."/>
            <person name="Grimwood J."/>
            <person name="Hoegger P.J."/>
            <person name="Jain P."/>
            <person name="Kilaru S."/>
            <person name="Labbe J."/>
            <person name="Lin Y.C."/>
            <person name="Legue V."/>
            <person name="Le Tacon F."/>
            <person name="Marmeisse R."/>
            <person name="Melayah D."/>
            <person name="Montanini B."/>
            <person name="Muratet M."/>
            <person name="Nehls U."/>
            <person name="Niculita-Hirzel H."/>
            <person name="Oudot-Le Secq M.P."/>
            <person name="Peter M."/>
            <person name="Quesneville H."/>
            <person name="Rajashekar B."/>
            <person name="Reich M."/>
            <person name="Rouhier N."/>
            <person name="Schmutz J."/>
            <person name="Yin T."/>
            <person name="Chalot M."/>
            <person name="Henrissat B."/>
            <person name="Kuees U."/>
            <person name="Lucas S."/>
            <person name="Van de Peer Y."/>
            <person name="Podila G.K."/>
            <person name="Polle A."/>
            <person name="Pukkila P.J."/>
            <person name="Richardson P.M."/>
            <person name="Rouze P."/>
            <person name="Sanders I.R."/>
            <person name="Stajich J.E."/>
            <person name="Tunlid A."/>
            <person name="Tuskan G."/>
            <person name="Grigoriev I.V."/>
        </authorList>
    </citation>
    <scope>NUCLEOTIDE SEQUENCE [LARGE SCALE GENOMIC DNA]</scope>
    <source>
        <strain evidence="7">S238N-H82 / ATCC MYA-4686</strain>
    </source>
</reference>
<dbReference type="STRING" id="486041.B0DVR7"/>
<dbReference type="GO" id="GO:0005935">
    <property type="term" value="C:cellular bud neck"/>
    <property type="evidence" value="ECO:0007669"/>
    <property type="project" value="UniProtKB-SubCell"/>
</dbReference>
<keyword evidence="4" id="KW-0653">Protein transport</keyword>
<evidence type="ECO:0000256" key="4">
    <source>
        <dbReference type="RuleBase" id="RU365026"/>
    </source>
</evidence>
<keyword evidence="7" id="KW-1185">Reference proteome</keyword>
<evidence type="ECO:0000256" key="1">
    <source>
        <dbReference type="ARBA" id="ARBA00006756"/>
    </source>
</evidence>